<dbReference type="InterPro" id="IPR011990">
    <property type="entry name" value="TPR-like_helical_dom_sf"/>
</dbReference>
<evidence type="ECO:0000313" key="4">
    <source>
        <dbReference type="Proteomes" id="UP001595789"/>
    </source>
</evidence>
<reference evidence="4" key="1">
    <citation type="journal article" date="2019" name="Int. J. Syst. Evol. Microbiol.">
        <title>The Global Catalogue of Microorganisms (GCM) 10K type strain sequencing project: providing services to taxonomists for standard genome sequencing and annotation.</title>
        <authorList>
            <consortium name="The Broad Institute Genomics Platform"/>
            <consortium name="The Broad Institute Genome Sequencing Center for Infectious Disease"/>
            <person name="Wu L."/>
            <person name="Ma J."/>
        </authorList>
    </citation>
    <scope>NUCLEOTIDE SEQUENCE [LARGE SCALE GENOMIC DNA]</scope>
    <source>
        <strain evidence="4">CCM 8691</strain>
    </source>
</reference>
<accession>A0ABV8PBL5</accession>
<dbReference type="Proteomes" id="UP001595789">
    <property type="component" value="Unassembled WGS sequence"/>
</dbReference>
<dbReference type="SUPFAM" id="SSF48452">
    <property type="entry name" value="TPR-like"/>
    <property type="match status" value="1"/>
</dbReference>
<dbReference type="EMBL" id="JBHSBW010000009">
    <property type="protein sequence ID" value="MFC4211367.1"/>
    <property type="molecule type" value="Genomic_DNA"/>
</dbReference>
<feature type="chain" id="PRO_5047303365" evidence="2">
    <location>
        <begin position="20"/>
        <end position="382"/>
    </location>
</feature>
<name>A0ABV8PBL5_9SPHI</name>
<gene>
    <name evidence="3" type="ORF">ACFOWA_09255</name>
</gene>
<organism evidence="3 4">
    <name type="scientific">Pedobacter lithocola</name>
    <dbReference type="NCBI Taxonomy" id="1908239"/>
    <lineage>
        <taxon>Bacteria</taxon>
        <taxon>Pseudomonadati</taxon>
        <taxon>Bacteroidota</taxon>
        <taxon>Sphingobacteriia</taxon>
        <taxon>Sphingobacteriales</taxon>
        <taxon>Sphingobacteriaceae</taxon>
        <taxon>Pedobacter</taxon>
    </lineage>
</organism>
<proteinExistence type="predicted"/>
<evidence type="ECO:0000313" key="3">
    <source>
        <dbReference type="EMBL" id="MFC4211367.1"/>
    </source>
</evidence>
<comment type="caution">
    <text evidence="3">The sequence shown here is derived from an EMBL/GenBank/DDBJ whole genome shotgun (WGS) entry which is preliminary data.</text>
</comment>
<dbReference type="PROSITE" id="PS50005">
    <property type="entry name" value="TPR"/>
    <property type="match status" value="1"/>
</dbReference>
<feature type="signal peptide" evidence="2">
    <location>
        <begin position="1"/>
        <end position="19"/>
    </location>
</feature>
<dbReference type="RefSeq" id="WP_378984362.1">
    <property type="nucleotide sequence ID" value="NZ_JBHSBW010000009.1"/>
</dbReference>
<dbReference type="InterPro" id="IPR019734">
    <property type="entry name" value="TPR_rpt"/>
</dbReference>
<dbReference type="SUPFAM" id="SSF81901">
    <property type="entry name" value="HCP-like"/>
    <property type="match status" value="1"/>
</dbReference>
<dbReference type="Gene3D" id="1.25.40.10">
    <property type="entry name" value="Tetratricopeptide repeat domain"/>
    <property type="match status" value="3"/>
</dbReference>
<dbReference type="Pfam" id="PF14559">
    <property type="entry name" value="TPR_19"/>
    <property type="match status" value="1"/>
</dbReference>
<dbReference type="PANTHER" id="PTHR12558">
    <property type="entry name" value="CELL DIVISION CYCLE 16,23,27"/>
    <property type="match status" value="1"/>
</dbReference>
<dbReference type="SMART" id="SM00028">
    <property type="entry name" value="TPR"/>
    <property type="match status" value="5"/>
</dbReference>
<evidence type="ECO:0000256" key="2">
    <source>
        <dbReference type="SAM" id="SignalP"/>
    </source>
</evidence>
<evidence type="ECO:0000256" key="1">
    <source>
        <dbReference type="PROSITE-ProRule" id="PRU00339"/>
    </source>
</evidence>
<sequence length="382" mass="43770">MKNFLLLLFFIFISPSLFAQGKSSLDKEKLFDFYQNQKYAEAANYLKSIYGEDVSDAKTLSQIGYCYLMSGNTAEAEKYYAKVNIQQPNNLPTLFSLASINWRRGNADKAKLYYGEIVKIDSNNFTVYKLLADILTTKDSLRSVYLIKANKLNPTEADVAYDLADVYAGLQKYAIAYKILNIAIDADSGNIILKKAILPIANFLKKYDEVILSGEKILQVNQDALVIKDVAKAYYFTKNYDKAIVKFKLLETMAMQNEATLYYTSLSYRALKNYPAAVAYRKRTIEEGISTNTSSYYALLGLVYEESDKLALANSAYQKGLEFKAEPNIYYRLALLYDLKYKQIKQANKYYNLYLKSKPNPIKDKDEIKYVKIRMEELKALD</sequence>
<keyword evidence="4" id="KW-1185">Reference proteome</keyword>
<protein>
    <submittedName>
        <fullName evidence="3">Tetratricopeptide repeat protein</fullName>
    </submittedName>
</protein>
<dbReference type="PANTHER" id="PTHR12558:SF13">
    <property type="entry name" value="CELL DIVISION CYCLE PROTEIN 27 HOMOLOG"/>
    <property type="match status" value="1"/>
</dbReference>
<keyword evidence="1" id="KW-0802">TPR repeat</keyword>
<keyword evidence="2" id="KW-0732">Signal</keyword>
<feature type="repeat" description="TPR" evidence="1">
    <location>
        <begin position="57"/>
        <end position="90"/>
    </location>
</feature>